<accession>A0A3M8K7L7</accession>
<keyword evidence="1" id="KW-0812">Transmembrane</keyword>
<dbReference type="InterPro" id="IPR031596">
    <property type="entry name" value="MaAIMP_sms"/>
</dbReference>
<dbReference type="NCBIfam" id="NF033493">
    <property type="entry name" value="MetS_like_NSS"/>
    <property type="match status" value="1"/>
</dbReference>
<dbReference type="EMBL" id="PTJO01000005">
    <property type="protein sequence ID" value="RNE48504.1"/>
    <property type="molecule type" value="Genomic_DNA"/>
</dbReference>
<dbReference type="RefSeq" id="WP_123048435.1">
    <property type="nucleotide sequence ID" value="NZ_PTJO01000005.1"/>
</dbReference>
<keyword evidence="1" id="KW-0472">Membrane</keyword>
<dbReference type="NCBIfam" id="NF033494">
    <property type="entry name" value="NSS_import_MetS"/>
    <property type="match status" value="1"/>
</dbReference>
<reference evidence="2 3" key="1">
    <citation type="submission" date="2018-02" db="EMBL/GenBank/DDBJ databases">
        <title>Corynebacterium alimpuense sp. nov., a marine obligate actinomycete isolated from sediments of Valparaiso bay, Chile.</title>
        <authorList>
            <person name="Claverias F."/>
            <person name="Gonzales-Siles L."/>
            <person name="Salva-Serra F."/>
            <person name="Inganaes E."/>
            <person name="Molin K."/>
            <person name="Cumsille A."/>
            <person name="Undabarrena A."/>
            <person name="Couve E."/>
            <person name="Moore E.R.B."/>
            <person name="Gomila M."/>
            <person name="Camara B."/>
        </authorList>
    </citation>
    <scope>NUCLEOTIDE SEQUENCE [LARGE SCALE GENOMIC DNA]</scope>
    <source>
        <strain evidence="2 3">CCUG 69366</strain>
    </source>
</reference>
<gene>
    <name evidence="2" type="ORF">C5L39_08375</name>
</gene>
<organism evidence="2 3">
    <name type="scientific">Corynebacterium alimapuense</name>
    <dbReference type="NCBI Taxonomy" id="1576874"/>
    <lineage>
        <taxon>Bacteria</taxon>
        <taxon>Bacillati</taxon>
        <taxon>Actinomycetota</taxon>
        <taxon>Actinomycetes</taxon>
        <taxon>Mycobacteriales</taxon>
        <taxon>Corynebacteriaceae</taxon>
        <taxon>Corynebacterium</taxon>
    </lineage>
</organism>
<evidence type="ECO:0000313" key="2">
    <source>
        <dbReference type="EMBL" id="RNE48504.1"/>
    </source>
</evidence>
<keyword evidence="1" id="KW-1133">Transmembrane helix</keyword>
<protein>
    <submittedName>
        <fullName evidence="2">Putative methionine/alanine importer small subunit</fullName>
    </submittedName>
</protein>
<evidence type="ECO:0000256" key="1">
    <source>
        <dbReference type="SAM" id="Phobius"/>
    </source>
</evidence>
<evidence type="ECO:0000313" key="3">
    <source>
        <dbReference type="Proteomes" id="UP000266975"/>
    </source>
</evidence>
<sequence length="55" mass="5998">MSGIAIMMMVLFMVVIWGGLLISALHLRKNPDERSGELGTSVYASDDLLTEQESA</sequence>
<dbReference type="AlphaFoldDB" id="A0A3M8K7L7"/>
<comment type="caution">
    <text evidence="2">The sequence shown here is derived from an EMBL/GenBank/DDBJ whole genome shotgun (WGS) entry which is preliminary data.</text>
</comment>
<dbReference type="Pfam" id="PF16951">
    <property type="entry name" value="MaAIMP_sms"/>
    <property type="match status" value="1"/>
</dbReference>
<keyword evidence="3" id="KW-1185">Reference proteome</keyword>
<feature type="transmembrane region" description="Helical" evidence="1">
    <location>
        <begin position="6"/>
        <end position="27"/>
    </location>
</feature>
<dbReference type="OrthoDB" id="6712920at2"/>
<proteinExistence type="predicted"/>
<name>A0A3M8K7L7_9CORY</name>
<dbReference type="Proteomes" id="UP000266975">
    <property type="component" value="Unassembled WGS sequence"/>
</dbReference>